<evidence type="ECO:0000256" key="5">
    <source>
        <dbReference type="ARBA" id="ARBA00023163"/>
    </source>
</evidence>
<evidence type="ECO:0000313" key="9">
    <source>
        <dbReference type="Proteomes" id="UP000554235"/>
    </source>
</evidence>
<keyword evidence="3" id="KW-0805">Transcription regulation</keyword>
<sequence>MRSTPALRARGRSIRGLNWDVEDSNISFYFSIRRVRCDLTRPACQRCTKTGRKCDGYPATESKGTPSPAQKRALVSSSAPALSGPLTLSPGTLASLNADGYRALDYFQTKAAPELCGFFESDLWSTVVLQISRREACVRQMIVALGFLHESFHTAHTTSNSPSSALSLRQRAIGEYGLGIGLLNKHISTQGWANLEITLLSSILCVTFEWLRGDYAAAHTHLWSSMSVMTQWTDGKQSLVKGTSLSSPGGYMIRTQIGPLWTSLVLQARTMPNDAFLSWRTPWMTEETSEPFSSLQQARKALDVLLGYLLPETISRKVDGTPCRKPWDLARRLTEWSQNFSTYLATQGADQRQSPRVTIMHLWHEDHHRCGAQRSLYEKLAARL</sequence>
<keyword evidence="5" id="KW-0804">Transcription</keyword>
<keyword evidence="2" id="KW-0862">Zinc</keyword>
<dbReference type="InterPro" id="IPR036864">
    <property type="entry name" value="Zn2-C6_fun-type_DNA-bd_sf"/>
</dbReference>
<accession>A0A8H4PBT0</accession>
<evidence type="ECO:0000259" key="7">
    <source>
        <dbReference type="Pfam" id="PF00172"/>
    </source>
</evidence>
<dbReference type="GO" id="GO:0003677">
    <property type="term" value="F:DNA binding"/>
    <property type="evidence" value="ECO:0007669"/>
    <property type="project" value="UniProtKB-KW"/>
</dbReference>
<dbReference type="InterPro" id="IPR001138">
    <property type="entry name" value="Zn2Cys6_DnaBD"/>
</dbReference>
<dbReference type="AlphaFoldDB" id="A0A8H4PBT0"/>
<dbReference type="EMBL" id="JAADYS010001114">
    <property type="protein sequence ID" value="KAF4464988.1"/>
    <property type="molecule type" value="Genomic_DNA"/>
</dbReference>
<dbReference type="Proteomes" id="UP000554235">
    <property type="component" value="Unassembled WGS sequence"/>
</dbReference>
<comment type="caution">
    <text evidence="8">The sequence shown here is derived from an EMBL/GenBank/DDBJ whole genome shotgun (WGS) entry which is preliminary data.</text>
</comment>
<keyword evidence="1" id="KW-0479">Metal-binding</keyword>
<keyword evidence="6" id="KW-0539">Nucleus</keyword>
<evidence type="ECO:0000256" key="4">
    <source>
        <dbReference type="ARBA" id="ARBA00023125"/>
    </source>
</evidence>
<keyword evidence="4" id="KW-0238">DNA-binding</keyword>
<dbReference type="SUPFAM" id="SSF57701">
    <property type="entry name" value="Zn2/Cys6 DNA-binding domain"/>
    <property type="match status" value="1"/>
</dbReference>
<proteinExistence type="predicted"/>
<reference evidence="8 9" key="1">
    <citation type="submission" date="2020-01" db="EMBL/GenBank/DDBJ databases">
        <title>Identification and distribution of gene clusters putatively required for synthesis of sphingolipid metabolism inhibitors in phylogenetically diverse species of the filamentous fungus Fusarium.</title>
        <authorList>
            <person name="Kim H.-S."/>
            <person name="Busman M."/>
            <person name="Brown D.W."/>
            <person name="Divon H."/>
            <person name="Uhlig S."/>
            <person name="Proctor R.H."/>
        </authorList>
    </citation>
    <scope>NUCLEOTIDE SEQUENCE [LARGE SCALE GENOMIC DNA]</scope>
    <source>
        <strain evidence="8 9">NRRL 20459</strain>
    </source>
</reference>
<dbReference type="OrthoDB" id="3598904at2759"/>
<protein>
    <submittedName>
        <fullName evidence="8">C6 zinc finger domain</fullName>
    </submittedName>
</protein>
<dbReference type="InterPro" id="IPR052360">
    <property type="entry name" value="Transcr_Regulatory_Proteins"/>
</dbReference>
<organism evidence="8 9">
    <name type="scientific">Fusarium albosuccineum</name>
    <dbReference type="NCBI Taxonomy" id="1237068"/>
    <lineage>
        <taxon>Eukaryota</taxon>
        <taxon>Fungi</taxon>
        <taxon>Dikarya</taxon>
        <taxon>Ascomycota</taxon>
        <taxon>Pezizomycotina</taxon>
        <taxon>Sordariomycetes</taxon>
        <taxon>Hypocreomycetidae</taxon>
        <taxon>Hypocreales</taxon>
        <taxon>Nectriaceae</taxon>
        <taxon>Fusarium</taxon>
        <taxon>Fusarium decemcellulare species complex</taxon>
    </lineage>
</organism>
<evidence type="ECO:0000256" key="3">
    <source>
        <dbReference type="ARBA" id="ARBA00023015"/>
    </source>
</evidence>
<name>A0A8H4PBT0_9HYPO</name>
<feature type="domain" description="Zn(2)-C6 fungal-type" evidence="7">
    <location>
        <begin position="33"/>
        <end position="59"/>
    </location>
</feature>
<evidence type="ECO:0000313" key="8">
    <source>
        <dbReference type="EMBL" id="KAF4464988.1"/>
    </source>
</evidence>
<dbReference type="PANTHER" id="PTHR36206:SF12">
    <property type="entry name" value="ASPERCRYPTIN BIOSYNTHESIS CLUSTER-SPECIFIC TRANSCRIPTION REGULATOR ATNN-RELATED"/>
    <property type="match status" value="1"/>
</dbReference>
<evidence type="ECO:0000256" key="1">
    <source>
        <dbReference type="ARBA" id="ARBA00022723"/>
    </source>
</evidence>
<dbReference type="GO" id="GO:0008270">
    <property type="term" value="F:zinc ion binding"/>
    <property type="evidence" value="ECO:0007669"/>
    <property type="project" value="InterPro"/>
</dbReference>
<dbReference type="GO" id="GO:0000981">
    <property type="term" value="F:DNA-binding transcription factor activity, RNA polymerase II-specific"/>
    <property type="evidence" value="ECO:0007669"/>
    <property type="project" value="InterPro"/>
</dbReference>
<dbReference type="Pfam" id="PF00172">
    <property type="entry name" value="Zn_clus"/>
    <property type="match status" value="1"/>
</dbReference>
<dbReference type="Gene3D" id="4.10.240.10">
    <property type="entry name" value="Zn(2)-C6 fungal-type DNA-binding domain"/>
    <property type="match status" value="1"/>
</dbReference>
<gene>
    <name evidence="8" type="ORF">FALBO_8174</name>
</gene>
<keyword evidence="9" id="KW-1185">Reference proteome</keyword>
<dbReference type="PANTHER" id="PTHR36206">
    <property type="entry name" value="ASPERCRYPTIN BIOSYNTHESIS CLUSTER-SPECIFIC TRANSCRIPTION REGULATOR ATNN-RELATED"/>
    <property type="match status" value="1"/>
</dbReference>
<evidence type="ECO:0000256" key="6">
    <source>
        <dbReference type="ARBA" id="ARBA00023242"/>
    </source>
</evidence>
<dbReference type="CDD" id="cd00067">
    <property type="entry name" value="GAL4"/>
    <property type="match status" value="1"/>
</dbReference>
<evidence type="ECO:0000256" key="2">
    <source>
        <dbReference type="ARBA" id="ARBA00022833"/>
    </source>
</evidence>